<dbReference type="EMBL" id="JABDTM020029657">
    <property type="protein sequence ID" value="KAH0807815.1"/>
    <property type="molecule type" value="Genomic_DNA"/>
</dbReference>
<proteinExistence type="predicted"/>
<protein>
    <submittedName>
        <fullName evidence="1">Uncharacterized protein</fullName>
    </submittedName>
</protein>
<keyword evidence="2" id="KW-1185">Reference proteome</keyword>
<evidence type="ECO:0000313" key="2">
    <source>
        <dbReference type="Proteomes" id="UP000719412"/>
    </source>
</evidence>
<accession>A0A8J6L4C1</accession>
<organism evidence="1 2">
    <name type="scientific">Tenebrio molitor</name>
    <name type="common">Yellow mealworm beetle</name>
    <dbReference type="NCBI Taxonomy" id="7067"/>
    <lineage>
        <taxon>Eukaryota</taxon>
        <taxon>Metazoa</taxon>
        <taxon>Ecdysozoa</taxon>
        <taxon>Arthropoda</taxon>
        <taxon>Hexapoda</taxon>
        <taxon>Insecta</taxon>
        <taxon>Pterygota</taxon>
        <taxon>Neoptera</taxon>
        <taxon>Endopterygota</taxon>
        <taxon>Coleoptera</taxon>
        <taxon>Polyphaga</taxon>
        <taxon>Cucujiformia</taxon>
        <taxon>Tenebrionidae</taxon>
        <taxon>Tenebrio</taxon>
    </lineage>
</organism>
<comment type="caution">
    <text evidence="1">The sequence shown here is derived from an EMBL/GenBank/DDBJ whole genome shotgun (WGS) entry which is preliminary data.</text>
</comment>
<gene>
    <name evidence="1" type="ORF">GEV33_014976</name>
</gene>
<name>A0A8J6L4C1_TENMO</name>
<sequence>MDEKEHFRASVKSFAKPGRGRSAFINCDSFGSLQLVRRNASLRNKNTERTIFRGVSTANKQTVRRFLQFLPAESSGSPGARGRPNWRRLSVLIRSAASIAQSEESADGEGAKSRYISCVHRARKKCHCGCVNFANSDCTPHERERTHEREGDSDRLLFSFIAAAPCSTFRNFFFAVFGVGGRLEFRPGPGAARCRRQVDGRLRSAKLDAEDGAIIELRRDNNDNNNRRNSWLPRKPDYFNSTAKRNWMIKDDVEERRVFFAWGSGREKLIRNLIKTGLGKRS</sequence>
<evidence type="ECO:0000313" key="1">
    <source>
        <dbReference type="EMBL" id="KAH0807815.1"/>
    </source>
</evidence>
<reference evidence="1" key="2">
    <citation type="submission" date="2021-08" db="EMBL/GenBank/DDBJ databases">
        <authorList>
            <person name="Eriksson T."/>
        </authorList>
    </citation>
    <scope>NUCLEOTIDE SEQUENCE</scope>
    <source>
        <strain evidence="1">Stoneville</strain>
        <tissue evidence="1">Whole head</tissue>
    </source>
</reference>
<reference evidence="1" key="1">
    <citation type="journal article" date="2020" name="J Insects Food Feed">
        <title>The yellow mealworm (Tenebrio molitor) genome: a resource for the emerging insects as food and feed industry.</title>
        <authorList>
            <person name="Eriksson T."/>
            <person name="Andere A."/>
            <person name="Kelstrup H."/>
            <person name="Emery V."/>
            <person name="Picard C."/>
        </authorList>
    </citation>
    <scope>NUCLEOTIDE SEQUENCE</scope>
    <source>
        <strain evidence="1">Stoneville</strain>
        <tissue evidence="1">Whole head</tissue>
    </source>
</reference>
<dbReference type="AlphaFoldDB" id="A0A8J6L4C1"/>
<dbReference type="Proteomes" id="UP000719412">
    <property type="component" value="Unassembled WGS sequence"/>
</dbReference>